<dbReference type="PROSITE" id="PS00617">
    <property type="entry name" value="RECF_1"/>
    <property type="match status" value="1"/>
</dbReference>
<protein>
    <recommendedName>
        <fullName evidence="3 13">DNA replication and repair protein RecF</fullName>
    </recommendedName>
</protein>
<evidence type="ECO:0000256" key="5">
    <source>
        <dbReference type="ARBA" id="ARBA00022705"/>
    </source>
</evidence>
<evidence type="ECO:0000256" key="4">
    <source>
        <dbReference type="ARBA" id="ARBA00022490"/>
    </source>
</evidence>
<evidence type="ECO:0000256" key="12">
    <source>
        <dbReference type="ARBA" id="ARBA00025401"/>
    </source>
</evidence>
<keyword evidence="6 13" id="KW-0547">Nucleotide-binding</keyword>
<dbReference type="SUPFAM" id="SSF52540">
    <property type="entry name" value="P-loop containing nucleoside triphosphate hydrolases"/>
    <property type="match status" value="1"/>
</dbReference>
<comment type="function">
    <text evidence="12 13">The RecF protein is involved in DNA metabolism; it is required for DNA replication and normal SOS inducibility. RecF binds preferentially to single-stranded, linear DNA. It also seems to bind ATP.</text>
</comment>
<keyword evidence="9 13" id="KW-0238">DNA-binding</keyword>
<evidence type="ECO:0000256" key="8">
    <source>
        <dbReference type="ARBA" id="ARBA00022840"/>
    </source>
</evidence>
<dbReference type="GO" id="GO:0006302">
    <property type="term" value="P:double-strand break repair"/>
    <property type="evidence" value="ECO:0007669"/>
    <property type="project" value="TreeGrafter"/>
</dbReference>
<dbReference type="GO" id="GO:0003697">
    <property type="term" value="F:single-stranded DNA binding"/>
    <property type="evidence" value="ECO:0007669"/>
    <property type="project" value="UniProtKB-UniRule"/>
</dbReference>
<keyword evidence="4 13" id="KW-0963">Cytoplasm</keyword>
<sequence length="443" mass="48193">MFVSRVALDDFRSWRQMVVDFEPGLNLLVGANGLGKTNIVEALEVLSTGGSHRASSSAPLVRSGAAKATVRANVTDDDAVTTYEVSIPVRGANRARINSGKSLYMRDVVGKVPTVTFSPEDQRLIAGDPATRRGFVNQSASQLLFGYYDVLQRFNQIGKQRAALLRQIQQQRAVGMQSAGSADSGFDQPAYDPMAAAMSGLEVWTGQFIDAGVELTRQRSRFIDLLNAPFARIYRDLAGERHHAELVYAPSFEEVPAYGEHVDDEGLDGEGGMESGGTVSGRGVSSADDRIRLAISRHFQRIYPGEVAQARNLIGPHRDDVIVRLNGMNARDYASNGEMWTLALAMRMALFEVIKAERGDDPILILDDVFAQLDESRRRQIVDFAGHQHQALITMAAETDMPQGLEAHRIDVADLVASQNADHIAGSNGAGRNIAGRNAAEGR</sequence>
<name>A0A2N5J9Z4_9BIFI</name>
<evidence type="ECO:0000256" key="9">
    <source>
        <dbReference type="ARBA" id="ARBA00023125"/>
    </source>
</evidence>
<dbReference type="PANTHER" id="PTHR32182:SF0">
    <property type="entry name" value="DNA REPLICATION AND REPAIR PROTEIN RECF"/>
    <property type="match status" value="1"/>
</dbReference>
<dbReference type="InterPro" id="IPR018078">
    <property type="entry name" value="DNA-binding_RecF_CS"/>
</dbReference>
<keyword evidence="5 13" id="KW-0235">DNA replication</keyword>
<dbReference type="GO" id="GO:0000731">
    <property type="term" value="P:DNA synthesis involved in DNA repair"/>
    <property type="evidence" value="ECO:0007669"/>
    <property type="project" value="TreeGrafter"/>
</dbReference>
<evidence type="ECO:0000259" key="14">
    <source>
        <dbReference type="Pfam" id="PF02463"/>
    </source>
</evidence>
<dbReference type="InterPro" id="IPR042174">
    <property type="entry name" value="RecF_2"/>
</dbReference>
<dbReference type="Gene3D" id="1.20.1050.90">
    <property type="entry name" value="RecF/RecN/SMC, N-terminal domain"/>
    <property type="match status" value="1"/>
</dbReference>
<dbReference type="GO" id="GO:0006260">
    <property type="term" value="P:DNA replication"/>
    <property type="evidence" value="ECO:0007669"/>
    <property type="project" value="UniProtKB-UniRule"/>
</dbReference>
<dbReference type="RefSeq" id="WP_101616451.1">
    <property type="nucleotide sequence ID" value="NZ_NMWU01000020.1"/>
</dbReference>
<evidence type="ECO:0000256" key="2">
    <source>
        <dbReference type="ARBA" id="ARBA00008016"/>
    </source>
</evidence>
<dbReference type="NCBIfam" id="TIGR00611">
    <property type="entry name" value="recf"/>
    <property type="match status" value="1"/>
</dbReference>
<keyword evidence="10 13" id="KW-0234">DNA repair</keyword>
<evidence type="ECO:0000256" key="11">
    <source>
        <dbReference type="ARBA" id="ARBA00023236"/>
    </source>
</evidence>
<dbReference type="InterPro" id="IPR003395">
    <property type="entry name" value="RecF/RecN/SMC_N"/>
</dbReference>
<proteinExistence type="inferred from homology"/>
<keyword evidence="11 13" id="KW-0742">SOS response</keyword>
<dbReference type="InterPro" id="IPR001238">
    <property type="entry name" value="DNA-binding_RecF"/>
</dbReference>
<dbReference type="Gene3D" id="3.40.50.300">
    <property type="entry name" value="P-loop containing nucleotide triphosphate hydrolases"/>
    <property type="match status" value="1"/>
</dbReference>
<comment type="similarity">
    <text evidence="2 13">Belongs to the RecF family.</text>
</comment>
<evidence type="ECO:0000256" key="7">
    <source>
        <dbReference type="ARBA" id="ARBA00022763"/>
    </source>
</evidence>
<keyword evidence="8 13" id="KW-0067">ATP-binding</keyword>
<evidence type="ECO:0000256" key="3">
    <source>
        <dbReference type="ARBA" id="ARBA00020170"/>
    </source>
</evidence>
<evidence type="ECO:0000256" key="10">
    <source>
        <dbReference type="ARBA" id="ARBA00023204"/>
    </source>
</evidence>
<dbReference type="HAMAP" id="MF_00365">
    <property type="entry name" value="RecF"/>
    <property type="match status" value="1"/>
</dbReference>
<dbReference type="Proteomes" id="UP000235050">
    <property type="component" value="Unassembled WGS sequence"/>
</dbReference>
<dbReference type="EMBL" id="NMWU01000020">
    <property type="protein sequence ID" value="PLS31033.1"/>
    <property type="molecule type" value="Genomic_DNA"/>
</dbReference>
<organism evidence="15 16">
    <name type="scientific">Bifidobacterium margollesii</name>
    <dbReference type="NCBI Taxonomy" id="2020964"/>
    <lineage>
        <taxon>Bacteria</taxon>
        <taxon>Bacillati</taxon>
        <taxon>Actinomycetota</taxon>
        <taxon>Actinomycetes</taxon>
        <taxon>Bifidobacteriales</taxon>
        <taxon>Bifidobacteriaceae</taxon>
        <taxon>Bifidobacterium</taxon>
    </lineage>
</organism>
<comment type="caution">
    <text evidence="15">The sequence shown here is derived from an EMBL/GenBank/DDBJ whole genome shotgun (WGS) entry which is preliminary data.</text>
</comment>
<dbReference type="AlphaFoldDB" id="A0A2N5J9Z4"/>
<evidence type="ECO:0000256" key="13">
    <source>
        <dbReference type="HAMAP-Rule" id="MF_00365"/>
    </source>
</evidence>
<feature type="binding site" evidence="13">
    <location>
        <begin position="30"/>
        <end position="37"/>
    </location>
    <ligand>
        <name>ATP</name>
        <dbReference type="ChEBI" id="CHEBI:30616"/>
    </ligand>
</feature>
<keyword evidence="7 13" id="KW-0227">DNA damage</keyword>
<keyword evidence="16" id="KW-1185">Reference proteome</keyword>
<comment type="subcellular location">
    <subcellularLocation>
        <location evidence="1 13">Cytoplasm</location>
    </subcellularLocation>
</comment>
<dbReference type="OrthoDB" id="9803889at2"/>
<dbReference type="InterPro" id="IPR027417">
    <property type="entry name" value="P-loop_NTPase"/>
</dbReference>
<dbReference type="PANTHER" id="PTHR32182">
    <property type="entry name" value="DNA REPLICATION AND REPAIR PROTEIN RECF"/>
    <property type="match status" value="1"/>
</dbReference>
<accession>A0A2N5J9Z4</accession>
<dbReference type="GO" id="GO:0005524">
    <property type="term" value="F:ATP binding"/>
    <property type="evidence" value="ECO:0007669"/>
    <property type="project" value="UniProtKB-UniRule"/>
</dbReference>
<reference evidence="15 16" key="1">
    <citation type="submission" date="2017-07" db="EMBL/GenBank/DDBJ databases">
        <title>Bifidobacterium novel species.</title>
        <authorList>
            <person name="Lugli G.A."/>
            <person name="Milani C."/>
            <person name="Duranti S."/>
            <person name="Mangifesta M."/>
        </authorList>
    </citation>
    <scope>NUCLEOTIDE SEQUENCE [LARGE SCALE GENOMIC DNA]</scope>
    <source>
        <strain evidence="16">Uis1B</strain>
    </source>
</reference>
<evidence type="ECO:0000256" key="6">
    <source>
        <dbReference type="ARBA" id="ARBA00022741"/>
    </source>
</evidence>
<evidence type="ECO:0000256" key="1">
    <source>
        <dbReference type="ARBA" id="ARBA00004496"/>
    </source>
</evidence>
<dbReference type="GO" id="GO:0005737">
    <property type="term" value="C:cytoplasm"/>
    <property type="evidence" value="ECO:0007669"/>
    <property type="project" value="UniProtKB-SubCell"/>
</dbReference>
<evidence type="ECO:0000313" key="15">
    <source>
        <dbReference type="EMBL" id="PLS31033.1"/>
    </source>
</evidence>
<dbReference type="GO" id="GO:0009432">
    <property type="term" value="P:SOS response"/>
    <property type="evidence" value="ECO:0007669"/>
    <property type="project" value="UniProtKB-UniRule"/>
</dbReference>
<feature type="domain" description="RecF/RecN/SMC N-terminal" evidence="14">
    <location>
        <begin position="3"/>
        <end position="399"/>
    </location>
</feature>
<dbReference type="Pfam" id="PF02463">
    <property type="entry name" value="SMC_N"/>
    <property type="match status" value="1"/>
</dbReference>
<evidence type="ECO:0000313" key="16">
    <source>
        <dbReference type="Proteomes" id="UP000235050"/>
    </source>
</evidence>
<gene>
    <name evidence="13" type="primary">recF</name>
    <name evidence="15" type="ORF">Uis1B_1145</name>
</gene>